<name>A0AAV4UJH2_9ARAC</name>
<organism evidence="8 9">
    <name type="scientific">Caerostris darwini</name>
    <dbReference type="NCBI Taxonomy" id="1538125"/>
    <lineage>
        <taxon>Eukaryota</taxon>
        <taxon>Metazoa</taxon>
        <taxon>Ecdysozoa</taxon>
        <taxon>Arthropoda</taxon>
        <taxon>Chelicerata</taxon>
        <taxon>Arachnida</taxon>
        <taxon>Araneae</taxon>
        <taxon>Araneomorphae</taxon>
        <taxon>Entelegynae</taxon>
        <taxon>Araneoidea</taxon>
        <taxon>Araneidae</taxon>
        <taxon>Caerostris</taxon>
    </lineage>
</organism>
<evidence type="ECO:0000259" key="7">
    <source>
        <dbReference type="PROSITE" id="PS50405"/>
    </source>
</evidence>
<evidence type="ECO:0000259" key="6">
    <source>
        <dbReference type="PROSITE" id="PS50404"/>
    </source>
</evidence>
<keyword evidence="9" id="KW-1185">Reference proteome</keyword>
<dbReference type="InterPro" id="IPR040079">
    <property type="entry name" value="Glutathione_S-Trfase"/>
</dbReference>
<keyword evidence="4" id="KW-0808">Transferase</keyword>
<protein>
    <recommendedName>
        <fullName evidence="3">glutathione transferase</fullName>
        <ecNumber evidence="3">2.5.1.18</ecNumber>
    </recommendedName>
</protein>
<evidence type="ECO:0000313" key="9">
    <source>
        <dbReference type="Proteomes" id="UP001054837"/>
    </source>
</evidence>
<dbReference type="PANTHER" id="PTHR11571">
    <property type="entry name" value="GLUTATHIONE S-TRANSFERASE"/>
    <property type="match status" value="1"/>
</dbReference>
<comment type="catalytic activity">
    <reaction evidence="5">
        <text>RX + glutathione = an S-substituted glutathione + a halide anion + H(+)</text>
        <dbReference type="Rhea" id="RHEA:16437"/>
        <dbReference type="ChEBI" id="CHEBI:15378"/>
        <dbReference type="ChEBI" id="CHEBI:16042"/>
        <dbReference type="ChEBI" id="CHEBI:17792"/>
        <dbReference type="ChEBI" id="CHEBI:57925"/>
        <dbReference type="ChEBI" id="CHEBI:90779"/>
        <dbReference type="EC" id="2.5.1.18"/>
    </reaction>
</comment>
<sequence>MSKPIVGYWDVRGLAEPIRYLLHYKNVDFEDRRYKIDQRESWEKEKFNLNLDFPNLPYYIDGKVRLTQSITILRHLAGKYGLDGKTEEEKLQASLAEQQIIDFRMSISRLCYSPDFEKLKNEFVPKVAPQMKLVAKFLGDKKFLAGDSITYVDFMAYDVLDFYGYLIPNVLDDLPNLKEYKQRIKNLPELQNYLKSSTYVSWPIFSPLAQFGGKGPEPKHE</sequence>
<dbReference type="PROSITE" id="PS50405">
    <property type="entry name" value="GST_CTER"/>
    <property type="match status" value="1"/>
</dbReference>
<dbReference type="SUPFAM" id="SSF47616">
    <property type="entry name" value="GST C-terminal domain-like"/>
    <property type="match status" value="1"/>
</dbReference>
<dbReference type="FunFam" id="1.20.1050.10:FF:000003">
    <property type="entry name" value="Glutathione S-transferase 2"/>
    <property type="match status" value="1"/>
</dbReference>
<evidence type="ECO:0000313" key="8">
    <source>
        <dbReference type="EMBL" id="GIY57985.1"/>
    </source>
</evidence>
<dbReference type="AlphaFoldDB" id="A0AAV4UJH2"/>
<dbReference type="InterPro" id="IPR050213">
    <property type="entry name" value="GST_superfamily"/>
</dbReference>
<dbReference type="Proteomes" id="UP001054837">
    <property type="component" value="Unassembled WGS sequence"/>
</dbReference>
<feature type="domain" description="GST C-terminal" evidence="7">
    <location>
        <begin position="86"/>
        <end position="204"/>
    </location>
</feature>
<accession>A0AAV4UJH2</accession>
<gene>
    <name evidence="8" type="primary">Gstm1</name>
    <name evidence="8" type="ORF">CDAR_284621</name>
</gene>
<dbReference type="InterPro" id="IPR036282">
    <property type="entry name" value="Glutathione-S-Trfase_C_sf"/>
</dbReference>
<dbReference type="SFLD" id="SFLDS00019">
    <property type="entry name" value="Glutathione_Transferase_(cytos"/>
    <property type="match status" value="1"/>
</dbReference>
<proteinExistence type="inferred from homology"/>
<dbReference type="EMBL" id="BPLQ01011449">
    <property type="protein sequence ID" value="GIY57985.1"/>
    <property type="molecule type" value="Genomic_DNA"/>
</dbReference>
<reference evidence="8 9" key="1">
    <citation type="submission" date="2021-06" db="EMBL/GenBank/DDBJ databases">
        <title>Caerostris darwini draft genome.</title>
        <authorList>
            <person name="Kono N."/>
            <person name="Arakawa K."/>
        </authorList>
    </citation>
    <scope>NUCLEOTIDE SEQUENCE [LARGE SCALE GENOMIC DNA]</scope>
</reference>
<dbReference type="Pfam" id="PF14497">
    <property type="entry name" value="GST_C_3"/>
    <property type="match status" value="1"/>
</dbReference>
<evidence type="ECO:0000256" key="2">
    <source>
        <dbReference type="ARBA" id="ARBA00005861"/>
    </source>
</evidence>
<comment type="function">
    <text evidence="1">Conjugation of reduced glutathione to a wide number of exogenous and endogenous hydrophobic electrophiles.</text>
</comment>
<evidence type="ECO:0000256" key="5">
    <source>
        <dbReference type="ARBA" id="ARBA00047960"/>
    </source>
</evidence>
<comment type="caution">
    <text evidence="8">The sequence shown here is derived from an EMBL/GenBank/DDBJ whole genome shotgun (WGS) entry which is preliminary data.</text>
</comment>
<dbReference type="SFLD" id="SFLDG00363">
    <property type="entry name" value="AMPS_(cytGST):_Alpha-__Mu-__Pi"/>
    <property type="match status" value="1"/>
</dbReference>
<dbReference type="Gene3D" id="1.20.1050.130">
    <property type="match status" value="1"/>
</dbReference>
<dbReference type="InterPro" id="IPR004046">
    <property type="entry name" value="GST_C"/>
</dbReference>
<evidence type="ECO:0000256" key="1">
    <source>
        <dbReference type="ARBA" id="ARBA00003701"/>
    </source>
</evidence>
<dbReference type="InterPro" id="IPR004045">
    <property type="entry name" value="Glutathione_S-Trfase_N"/>
</dbReference>
<dbReference type="PANTHER" id="PTHR11571:SF222">
    <property type="entry name" value="GLUTATHIONE TRANSFERASE"/>
    <property type="match status" value="1"/>
</dbReference>
<evidence type="ECO:0000256" key="4">
    <source>
        <dbReference type="ARBA" id="ARBA00022679"/>
    </source>
</evidence>
<dbReference type="InterPro" id="IPR036249">
    <property type="entry name" value="Thioredoxin-like_sf"/>
</dbReference>
<dbReference type="PROSITE" id="PS50404">
    <property type="entry name" value="GST_NTER"/>
    <property type="match status" value="1"/>
</dbReference>
<dbReference type="InterPro" id="IPR010987">
    <property type="entry name" value="Glutathione-S-Trfase_C-like"/>
</dbReference>
<comment type="similarity">
    <text evidence="2">Belongs to the GST superfamily. Mu family.</text>
</comment>
<dbReference type="EC" id="2.5.1.18" evidence="3"/>
<dbReference type="Pfam" id="PF02798">
    <property type="entry name" value="GST_N"/>
    <property type="match status" value="1"/>
</dbReference>
<feature type="domain" description="GST N-terminal" evidence="6">
    <location>
        <begin position="2"/>
        <end position="84"/>
    </location>
</feature>
<dbReference type="SFLD" id="SFLDG01205">
    <property type="entry name" value="AMPS.1"/>
    <property type="match status" value="1"/>
</dbReference>
<dbReference type="SUPFAM" id="SSF52833">
    <property type="entry name" value="Thioredoxin-like"/>
    <property type="match status" value="1"/>
</dbReference>
<dbReference type="GO" id="GO:0006749">
    <property type="term" value="P:glutathione metabolic process"/>
    <property type="evidence" value="ECO:0007669"/>
    <property type="project" value="TreeGrafter"/>
</dbReference>
<dbReference type="GO" id="GO:0004364">
    <property type="term" value="F:glutathione transferase activity"/>
    <property type="evidence" value="ECO:0007669"/>
    <property type="project" value="UniProtKB-EC"/>
</dbReference>
<evidence type="ECO:0000256" key="3">
    <source>
        <dbReference type="ARBA" id="ARBA00012452"/>
    </source>
</evidence>